<reference evidence="1 2" key="1">
    <citation type="submission" date="2014-06" db="EMBL/GenBank/DDBJ databases">
        <title>Evolutionary Origins and Diversification of the Mycorrhizal Mutualists.</title>
        <authorList>
            <consortium name="DOE Joint Genome Institute"/>
            <consortium name="Mycorrhizal Genomics Consortium"/>
            <person name="Kohler A."/>
            <person name="Kuo A."/>
            <person name="Nagy L.G."/>
            <person name="Floudas D."/>
            <person name="Copeland A."/>
            <person name="Barry K.W."/>
            <person name="Cichocki N."/>
            <person name="Veneault-Fourrey C."/>
            <person name="LaButti K."/>
            <person name="Lindquist E.A."/>
            <person name="Lipzen A."/>
            <person name="Lundell T."/>
            <person name="Morin E."/>
            <person name="Murat C."/>
            <person name="Riley R."/>
            <person name="Ohm R."/>
            <person name="Sun H."/>
            <person name="Tunlid A."/>
            <person name="Henrissat B."/>
            <person name="Grigoriev I.V."/>
            <person name="Hibbett D.S."/>
            <person name="Martin F."/>
        </authorList>
    </citation>
    <scope>NUCLEOTIDE SEQUENCE [LARGE SCALE GENOMIC DNA]</scope>
    <source>
        <strain evidence="1 2">SS14</strain>
    </source>
</reference>
<evidence type="ECO:0000313" key="1">
    <source>
        <dbReference type="EMBL" id="KIJ43331.1"/>
    </source>
</evidence>
<evidence type="ECO:0000313" key="2">
    <source>
        <dbReference type="Proteomes" id="UP000054279"/>
    </source>
</evidence>
<protein>
    <submittedName>
        <fullName evidence="1">Uncharacterized protein</fullName>
    </submittedName>
</protein>
<dbReference type="HOGENOM" id="CLU_1670519_0_0_1"/>
<dbReference type="AlphaFoldDB" id="A0A0C9VXZ7"/>
<name>A0A0C9VXZ7_SPHS4</name>
<gene>
    <name evidence="1" type="ORF">M422DRAFT_253535</name>
</gene>
<organism evidence="1 2">
    <name type="scientific">Sphaerobolus stellatus (strain SS14)</name>
    <dbReference type="NCBI Taxonomy" id="990650"/>
    <lineage>
        <taxon>Eukaryota</taxon>
        <taxon>Fungi</taxon>
        <taxon>Dikarya</taxon>
        <taxon>Basidiomycota</taxon>
        <taxon>Agaricomycotina</taxon>
        <taxon>Agaricomycetes</taxon>
        <taxon>Phallomycetidae</taxon>
        <taxon>Geastrales</taxon>
        <taxon>Sphaerobolaceae</taxon>
        <taxon>Sphaerobolus</taxon>
    </lineage>
</organism>
<sequence length="158" mass="17655">MPGAPGLQQVQYLAMASDTENIWGGISPMHLENLEFLEVRGMQMPLLHFLTERAPRLHTLKYYVDAYANIESDKYDVWLDIQTTGKVFVFGELEKLKLHRGVGSTALLGSLSICQFPHLKSLAINKTVSGTSDDYIELHRIQAAIDAPNVVDICQVLI</sequence>
<dbReference type="Proteomes" id="UP000054279">
    <property type="component" value="Unassembled WGS sequence"/>
</dbReference>
<keyword evidence="2" id="KW-1185">Reference proteome</keyword>
<dbReference type="EMBL" id="KN837124">
    <property type="protein sequence ID" value="KIJ43331.1"/>
    <property type="molecule type" value="Genomic_DNA"/>
</dbReference>
<accession>A0A0C9VXZ7</accession>
<proteinExistence type="predicted"/>